<dbReference type="Proteomes" id="UP000320421">
    <property type="component" value="Chromosome"/>
</dbReference>
<gene>
    <name evidence="2" type="ORF">HG66A1_38920</name>
</gene>
<evidence type="ECO:0000313" key="2">
    <source>
        <dbReference type="EMBL" id="QDT22086.1"/>
    </source>
</evidence>
<dbReference type="AlphaFoldDB" id="A0A517PRT2"/>
<dbReference type="OrthoDB" id="264351at2"/>
<keyword evidence="1" id="KW-1133">Transmembrane helix</keyword>
<dbReference type="EMBL" id="CP036266">
    <property type="protein sequence ID" value="QDT22086.1"/>
    <property type="molecule type" value="Genomic_DNA"/>
</dbReference>
<feature type="transmembrane region" description="Helical" evidence="1">
    <location>
        <begin position="53"/>
        <end position="74"/>
    </location>
</feature>
<accession>A0A517PRT2</accession>
<feature type="transmembrane region" description="Helical" evidence="1">
    <location>
        <begin position="255"/>
        <end position="272"/>
    </location>
</feature>
<reference evidence="2 3" key="1">
    <citation type="submission" date="2019-02" db="EMBL/GenBank/DDBJ databases">
        <title>Deep-cultivation of Planctomycetes and their phenomic and genomic characterization uncovers novel biology.</title>
        <authorList>
            <person name="Wiegand S."/>
            <person name="Jogler M."/>
            <person name="Boedeker C."/>
            <person name="Pinto D."/>
            <person name="Vollmers J."/>
            <person name="Rivas-Marin E."/>
            <person name="Kohn T."/>
            <person name="Peeters S.H."/>
            <person name="Heuer A."/>
            <person name="Rast P."/>
            <person name="Oberbeckmann S."/>
            <person name="Bunk B."/>
            <person name="Jeske O."/>
            <person name="Meyerdierks A."/>
            <person name="Storesund J.E."/>
            <person name="Kallscheuer N."/>
            <person name="Luecker S."/>
            <person name="Lage O.M."/>
            <person name="Pohl T."/>
            <person name="Merkel B.J."/>
            <person name="Hornburger P."/>
            <person name="Mueller R.-W."/>
            <person name="Bruemmer F."/>
            <person name="Labrenz M."/>
            <person name="Spormann A.M."/>
            <person name="Op den Camp H."/>
            <person name="Overmann J."/>
            <person name="Amann R."/>
            <person name="Jetten M.S.M."/>
            <person name="Mascher T."/>
            <person name="Medema M.H."/>
            <person name="Devos D.P."/>
            <person name="Kaster A.-K."/>
            <person name="Ovreas L."/>
            <person name="Rohde M."/>
            <person name="Galperin M.Y."/>
            <person name="Jogler C."/>
        </authorList>
    </citation>
    <scope>NUCLEOTIDE SEQUENCE [LARGE SCALE GENOMIC DNA]</scope>
    <source>
        <strain evidence="2 3">HG66A1</strain>
    </source>
</reference>
<dbReference type="RefSeq" id="WP_145187388.1">
    <property type="nucleotide sequence ID" value="NZ_CP036266.1"/>
</dbReference>
<evidence type="ECO:0000256" key="1">
    <source>
        <dbReference type="SAM" id="Phobius"/>
    </source>
</evidence>
<keyword evidence="1" id="KW-0812">Transmembrane</keyword>
<name>A0A517PRT2_9PLAN</name>
<organism evidence="2 3">
    <name type="scientific">Gimesia chilikensis</name>
    <dbReference type="NCBI Taxonomy" id="2605989"/>
    <lineage>
        <taxon>Bacteria</taxon>
        <taxon>Pseudomonadati</taxon>
        <taxon>Planctomycetota</taxon>
        <taxon>Planctomycetia</taxon>
        <taxon>Planctomycetales</taxon>
        <taxon>Planctomycetaceae</taxon>
        <taxon>Gimesia</taxon>
    </lineage>
</organism>
<feature type="transmembrane region" description="Helical" evidence="1">
    <location>
        <begin position="25"/>
        <end position="47"/>
    </location>
</feature>
<keyword evidence="1" id="KW-0472">Membrane</keyword>
<proteinExistence type="predicted"/>
<keyword evidence="3" id="KW-1185">Reference proteome</keyword>
<feature type="transmembrane region" description="Helical" evidence="1">
    <location>
        <begin position="194"/>
        <end position="211"/>
    </location>
</feature>
<feature type="transmembrane region" description="Helical" evidence="1">
    <location>
        <begin position="284"/>
        <end position="302"/>
    </location>
</feature>
<sequence length="340" mass="39328">MVAGEGIEGACRVFRPPRDYRDGGLLSLIFFTLLFLTFTVLMRLAALPEFRNWITLFFIMLWSVPAILSCWMLLKYRKVSLTIESGTITVQSIFSSKVIDLAEVQKVCWRLFPTGLRVHTNHFETVSLTVSHFSREDQIWLIRYFRQVFPEAIQENWPLYCLHAANRLRPEKHTVVPPPGPDEIMITRQRYDRILIPLILVSTVAGIVAVFTHHDFALFILPVLCLMFWFMFKIVTPREGQIQKRLIADKENRGVFVLMGCWGVLLVSFLFIQRLEMPTSSKNTWMLVSTVALLPAMIPVIMRAEKKRKQLDLIKAEQAAREWEAEAAYDRTHNQEGATP</sequence>
<feature type="transmembrane region" description="Helical" evidence="1">
    <location>
        <begin position="217"/>
        <end position="235"/>
    </location>
</feature>
<protein>
    <submittedName>
        <fullName evidence="2">Uncharacterized protein</fullName>
    </submittedName>
</protein>
<evidence type="ECO:0000313" key="3">
    <source>
        <dbReference type="Proteomes" id="UP000320421"/>
    </source>
</evidence>